<dbReference type="SUPFAM" id="SSF54637">
    <property type="entry name" value="Thioesterase/thiol ester dehydrase-isomerase"/>
    <property type="match status" value="1"/>
</dbReference>
<accession>A0ABW5DU49</accession>
<comment type="caution">
    <text evidence="1">The sequence shown here is derived from an EMBL/GenBank/DDBJ whole genome shotgun (WGS) entry which is preliminary data.</text>
</comment>
<dbReference type="Proteomes" id="UP001597295">
    <property type="component" value="Unassembled WGS sequence"/>
</dbReference>
<sequence>MNLLFRAIWVLCTSWRRRHVGFLEPAELGLLTFPNDLDINLHVNNGRYLSLLDLGRVDLMQRSGLWRHFFRRRWLPVVAGVMVRFRRSLKVCQRFTLTTRILGWDERFFYMEQQIVTPKGVAMIAYVRGCFVAPGGPLPTAVVLAEIGVTELSPELPEAVRHWAAAEVAMARQDPATVISAIEN</sequence>
<dbReference type="PANTHER" id="PTHR12475">
    <property type="match status" value="1"/>
</dbReference>
<protein>
    <submittedName>
        <fullName evidence="1">Thioesterase family protein</fullName>
    </submittedName>
</protein>
<dbReference type="RefSeq" id="WP_379877086.1">
    <property type="nucleotide sequence ID" value="NZ_JBHUIP010000012.1"/>
</dbReference>
<evidence type="ECO:0000313" key="2">
    <source>
        <dbReference type="Proteomes" id="UP001597295"/>
    </source>
</evidence>
<reference evidence="2" key="1">
    <citation type="journal article" date="2019" name="Int. J. Syst. Evol. Microbiol.">
        <title>The Global Catalogue of Microorganisms (GCM) 10K type strain sequencing project: providing services to taxonomists for standard genome sequencing and annotation.</title>
        <authorList>
            <consortium name="The Broad Institute Genomics Platform"/>
            <consortium name="The Broad Institute Genome Sequencing Center for Infectious Disease"/>
            <person name="Wu L."/>
            <person name="Ma J."/>
        </authorList>
    </citation>
    <scope>NUCLEOTIDE SEQUENCE [LARGE SCALE GENOMIC DNA]</scope>
    <source>
        <strain evidence="2">CGMCC 1.19062</strain>
    </source>
</reference>
<dbReference type="PANTHER" id="PTHR12475:SF4">
    <property type="entry name" value="PROTEIN THEM6"/>
    <property type="match status" value="1"/>
</dbReference>
<organism evidence="1 2">
    <name type="scientific">Lacibacterium aquatile</name>
    <dbReference type="NCBI Taxonomy" id="1168082"/>
    <lineage>
        <taxon>Bacteria</taxon>
        <taxon>Pseudomonadati</taxon>
        <taxon>Pseudomonadota</taxon>
        <taxon>Alphaproteobacteria</taxon>
        <taxon>Rhodospirillales</taxon>
        <taxon>Rhodospirillaceae</taxon>
    </lineage>
</organism>
<dbReference type="InterPro" id="IPR051490">
    <property type="entry name" value="THEM6_lcsJ_thioesterase"/>
</dbReference>
<name>A0ABW5DU49_9PROT</name>
<dbReference type="CDD" id="cd00586">
    <property type="entry name" value="4HBT"/>
    <property type="match status" value="1"/>
</dbReference>
<dbReference type="Gene3D" id="3.10.129.10">
    <property type="entry name" value="Hotdog Thioesterase"/>
    <property type="match status" value="1"/>
</dbReference>
<dbReference type="InterPro" id="IPR029069">
    <property type="entry name" value="HotDog_dom_sf"/>
</dbReference>
<dbReference type="EMBL" id="JBHUIP010000012">
    <property type="protein sequence ID" value="MFD2264045.1"/>
    <property type="molecule type" value="Genomic_DNA"/>
</dbReference>
<dbReference type="Pfam" id="PF13279">
    <property type="entry name" value="4HBT_2"/>
    <property type="match status" value="1"/>
</dbReference>
<gene>
    <name evidence="1" type="ORF">ACFSM5_14180</name>
</gene>
<keyword evidence="2" id="KW-1185">Reference proteome</keyword>
<evidence type="ECO:0000313" key="1">
    <source>
        <dbReference type="EMBL" id="MFD2264045.1"/>
    </source>
</evidence>
<proteinExistence type="predicted"/>